<dbReference type="InterPro" id="IPR012312">
    <property type="entry name" value="Hemerythrin-like"/>
</dbReference>
<name>A0A7U3YM20_DESPD</name>
<dbReference type="PANTHER" id="PTHR37164">
    <property type="entry name" value="BACTERIOHEMERYTHRIN"/>
    <property type="match status" value="1"/>
</dbReference>
<keyword evidence="2" id="KW-0561">Oxygen transport</keyword>
<keyword evidence="2" id="KW-0813">Transport</keyword>
<accession>A0A7U3YM20</accession>
<keyword evidence="3" id="KW-0479">Metal-binding</keyword>
<dbReference type="EMBL" id="CP002364">
    <property type="protein sequence ID" value="ADW17855.1"/>
    <property type="molecule type" value="Genomic_DNA"/>
</dbReference>
<proteinExistence type="inferred from homology"/>
<dbReference type="CDD" id="cd12107">
    <property type="entry name" value="Hemerythrin"/>
    <property type="match status" value="1"/>
</dbReference>
<dbReference type="NCBIfam" id="NF033749">
    <property type="entry name" value="bact_hemeryth"/>
    <property type="match status" value="1"/>
</dbReference>
<dbReference type="InterPro" id="IPR035938">
    <property type="entry name" value="Hemerythrin-like_sf"/>
</dbReference>
<evidence type="ECO:0000259" key="5">
    <source>
        <dbReference type="Pfam" id="PF01814"/>
    </source>
</evidence>
<dbReference type="GO" id="GO:0046872">
    <property type="term" value="F:metal ion binding"/>
    <property type="evidence" value="ECO:0007669"/>
    <property type="project" value="UniProtKB-KW"/>
</dbReference>
<dbReference type="AlphaFoldDB" id="A0A7U3YM20"/>
<sequence>MPLVTWSARYSIGIPQIDAHHRHMFFLLNKLHDDFVNRATAHIIGTLIDELSDYAIYHFAAEERWMKANGYPAVEQHAREHDRFSLRIGEFAISYRRGDKSLALEVLSFLHSWLSGHILQADAEFGTFIAEEKCGILRATETPNWMSEMTWEEVHGTDTVEQLTPGT</sequence>
<evidence type="ECO:0000256" key="1">
    <source>
        <dbReference type="ARBA" id="ARBA00010587"/>
    </source>
</evidence>
<dbReference type="PROSITE" id="PS00550">
    <property type="entry name" value="HEMERYTHRINS"/>
    <property type="match status" value="1"/>
</dbReference>
<evidence type="ECO:0000313" key="6">
    <source>
        <dbReference type="EMBL" id="ADW17855.1"/>
    </source>
</evidence>
<dbReference type="SUPFAM" id="SSF47188">
    <property type="entry name" value="Hemerythrin-like"/>
    <property type="match status" value="1"/>
</dbReference>
<gene>
    <name evidence="6" type="ordered locus">Despr_1703</name>
</gene>
<keyword evidence="4" id="KW-0408">Iron</keyword>
<dbReference type="RefSeq" id="WP_015724396.1">
    <property type="nucleotide sequence ID" value="NC_014972.1"/>
</dbReference>
<comment type="similarity">
    <text evidence="1">Belongs to the hemerythrin family.</text>
</comment>
<feature type="domain" description="Hemerythrin-like" evidence="5">
    <location>
        <begin position="14"/>
        <end position="125"/>
    </location>
</feature>
<evidence type="ECO:0000256" key="2">
    <source>
        <dbReference type="ARBA" id="ARBA00022621"/>
    </source>
</evidence>
<dbReference type="NCBIfam" id="TIGR02481">
    <property type="entry name" value="hemeryth_dom"/>
    <property type="match status" value="1"/>
</dbReference>
<protein>
    <submittedName>
        <fullName evidence="6">Hemerythrin-like metal-binding protein</fullName>
    </submittedName>
</protein>
<organism evidence="6 7">
    <name type="scientific">Desulfobulbus propionicus (strain ATCC 33891 / DSM 2032 / VKM B-1956 / 1pr3)</name>
    <dbReference type="NCBI Taxonomy" id="577650"/>
    <lineage>
        <taxon>Bacteria</taxon>
        <taxon>Pseudomonadati</taxon>
        <taxon>Thermodesulfobacteriota</taxon>
        <taxon>Desulfobulbia</taxon>
        <taxon>Desulfobulbales</taxon>
        <taxon>Desulfobulbaceae</taxon>
        <taxon>Desulfobulbus</taxon>
    </lineage>
</organism>
<evidence type="ECO:0000313" key="7">
    <source>
        <dbReference type="Proteomes" id="UP000006365"/>
    </source>
</evidence>
<keyword evidence="7" id="KW-1185">Reference proteome</keyword>
<dbReference type="InterPro" id="IPR016131">
    <property type="entry name" value="Haemerythrin_Fe_BS"/>
</dbReference>
<dbReference type="PANTHER" id="PTHR37164:SF1">
    <property type="entry name" value="BACTERIOHEMERYTHRIN"/>
    <property type="match status" value="1"/>
</dbReference>
<evidence type="ECO:0000256" key="4">
    <source>
        <dbReference type="ARBA" id="ARBA00023004"/>
    </source>
</evidence>
<dbReference type="Gene3D" id="1.20.120.50">
    <property type="entry name" value="Hemerythrin-like"/>
    <property type="match status" value="1"/>
</dbReference>
<evidence type="ECO:0000256" key="3">
    <source>
        <dbReference type="ARBA" id="ARBA00022723"/>
    </source>
</evidence>
<dbReference type="Pfam" id="PF01814">
    <property type="entry name" value="Hemerythrin"/>
    <property type="match status" value="1"/>
</dbReference>
<dbReference type="InterPro" id="IPR050669">
    <property type="entry name" value="Hemerythrin"/>
</dbReference>
<reference evidence="6 7" key="1">
    <citation type="journal article" date="2011" name="Stand. Genomic Sci.">
        <title>Complete genome sequence of Desulfobulbus propionicus type strain (1pr3).</title>
        <authorList>
            <person name="Pagani I."/>
            <person name="Lapidus A."/>
            <person name="Nolan M."/>
            <person name="Lucas S."/>
            <person name="Hammon N."/>
            <person name="Deshpande S."/>
            <person name="Cheng J.F."/>
            <person name="Chertkov O."/>
            <person name="Davenport K."/>
            <person name="Tapia R."/>
            <person name="Han C."/>
            <person name="Goodwin L."/>
            <person name="Pitluck S."/>
            <person name="Liolios K."/>
            <person name="Mavromatis K."/>
            <person name="Ivanova N."/>
            <person name="Mikhailova N."/>
            <person name="Pati A."/>
            <person name="Chen A."/>
            <person name="Palaniappan K."/>
            <person name="Land M."/>
            <person name="Hauser L."/>
            <person name="Chang Y.J."/>
            <person name="Jeffries C.D."/>
            <person name="Detter J.C."/>
            <person name="Brambilla E."/>
            <person name="Kannan K.P."/>
            <person name="Djao O.D."/>
            <person name="Rohde M."/>
            <person name="Pukall R."/>
            <person name="Spring S."/>
            <person name="Goker M."/>
            <person name="Sikorski J."/>
            <person name="Woyke T."/>
            <person name="Bristow J."/>
            <person name="Eisen J.A."/>
            <person name="Markowitz V."/>
            <person name="Hugenholtz P."/>
            <person name="Kyrpides N.C."/>
            <person name="Klenk H.P."/>
        </authorList>
    </citation>
    <scope>NUCLEOTIDE SEQUENCE [LARGE SCALE GENOMIC DNA]</scope>
    <source>
        <strain evidence="7">ATCC 33891 / DSM 2032 / 1pr3</strain>
    </source>
</reference>
<dbReference type="KEGG" id="dpr:Despr_1703"/>
<dbReference type="InterPro" id="IPR012827">
    <property type="entry name" value="Hemerythrin_metal-bd"/>
</dbReference>
<dbReference type="GO" id="GO:0005344">
    <property type="term" value="F:oxygen carrier activity"/>
    <property type="evidence" value="ECO:0007669"/>
    <property type="project" value="UniProtKB-KW"/>
</dbReference>
<dbReference type="Proteomes" id="UP000006365">
    <property type="component" value="Chromosome"/>
</dbReference>